<evidence type="ECO:0000313" key="1">
    <source>
        <dbReference type="Proteomes" id="UP000790787"/>
    </source>
</evidence>
<dbReference type="RefSeq" id="XP_075088090.1">
    <property type="nucleotide sequence ID" value="XM_075231989.1"/>
</dbReference>
<keyword evidence="1" id="KW-1185">Reference proteome</keyword>
<name>A0AC58ST01_TOBAC</name>
<organism evidence="1 2">
    <name type="scientific">Nicotiana tabacum</name>
    <name type="common">Common tobacco</name>
    <dbReference type="NCBI Taxonomy" id="4097"/>
    <lineage>
        <taxon>Eukaryota</taxon>
        <taxon>Viridiplantae</taxon>
        <taxon>Streptophyta</taxon>
        <taxon>Embryophyta</taxon>
        <taxon>Tracheophyta</taxon>
        <taxon>Spermatophyta</taxon>
        <taxon>Magnoliopsida</taxon>
        <taxon>eudicotyledons</taxon>
        <taxon>Gunneridae</taxon>
        <taxon>Pentapetalae</taxon>
        <taxon>asterids</taxon>
        <taxon>lamiids</taxon>
        <taxon>Solanales</taxon>
        <taxon>Solanaceae</taxon>
        <taxon>Nicotianoideae</taxon>
        <taxon>Nicotianeae</taxon>
        <taxon>Nicotiana</taxon>
    </lineage>
</organism>
<accession>A0AC58ST01</accession>
<proteinExistence type="predicted"/>
<sequence length="601" mass="70281">MTTYNGAPTVQAAPETTEIRENHVRGQNPNQADRYQRSDFSKFNVEDINDWLYKVEQFFDYERILKENRVQTTSINMEGKTLQWHKMYMKPEWGDSQIRKLILGQWPRKFNKIDSKPAFQGSKRLSAKEIDDKRANDLCYYCNEKYTPEHNFSRRKQFFILELDEEIEESLWSTHNFMDLAVAKKLVCRLKTIPFLSIFVAVGSKVYSSVMTTWVTWKMQGVDFKANMLVITLGGADVVLSIQYLITLGDIRWNFKQLKMEFQIGGRKEVNPVQEARVTSNSQEVQSSEDLQKVFQQYAPLFVNPIVLPPHRAHDHKIILMEGVSPINVRTYRYLASQKDEIEKMMAEMLESGIIRPNRLGIDYRKLNDCIVKDKFPIPVIEELLDELGGSEYFSKWDLRFGYHLIRMDERDIKKTTFRSHNGHYEFVIVPFGLSNAPSTFQSLMNKNFHSYLRTFILVFFDDILIYSPSWSEHLVHLQNAFDVLQEHNLFMKLGKCSFKKPGMEYLGHIITQQGVAVDPGKVQVMRDWPIPQNLKELRGFLGLTGYYRRFVKSYGIQDRPLTKLLKKNKFGWPEEAAKAFQKLKQAMSIALHCQTFLLSL</sequence>
<evidence type="ECO:0000313" key="2">
    <source>
        <dbReference type="RefSeq" id="XP_075088090.1"/>
    </source>
</evidence>
<protein>
    <submittedName>
        <fullName evidence="2">Uncharacterized protein LOC142170158</fullName>
    </submittedName>
</protein>
<dbReference type="Proteomes" id="UP000790787">
    <property type="component" value="Chromosome 16"/>
</dbReference>
<gene>
    <name evidence="2" type="primary">LOC142170158</name>
</gene>
<reference evidence="1" key="1">
    <citation type="journal article" date="2014" name="Nat. Commun.">
        <title>The tobacco genome sequence and its comparison with those of tomato and potato.</title>
        <authorList>
            <person name="Sierro N."/>
            <person name="Battey J.N."/>
            <person name="Ouadi S."/>
            <person name="Bakaher N."/>
            <person name="Bovet L."/>
            <person name="Willig A."/>
            <person name="Goepfert S."/>
            <person name="Peitsch M.C."/>
            <person name="Ivanov N.V."/>
        </authorList>
    </citation>
    <scope>NUCLEOTIDE SEQUENCE [LARGE SCALE GENOMIC DNA]</scope>
</reference>
<reference evidence="2" key="2">
    <citation type="submission" date="2025-08" db="UniProtKB">
        <authorList>
            <consortium name="RefSeq"/>
        </authorList>
    </citation>
    <scope>IDENTIFICATION</scope>
    <source>
        <tissue evidence="2">Leaf</tissue>
    </source>
</reference>